<feature type="chain" id="PRO_5018107784" evidence="1">
    <location>
        <begin position="24"/>
        <end position="187"/>
    </location>
</feature>
<evidence type="ECO:0000313" key="2">
    <source>
        <dbReference type="EMBL" id="RRD59169.1"/>
    </source>
</evidence>
<gene>
    <name evidence="2" type="ORF">EII40_11170</name>
</gene>
<feature type="signal peptide" evidence="1">
    <location>
        <begin position="1"/>
        <end position="23"/>
    </location>
</feature>
<keyword evidence="1" id="KW-0732">Signal</keyword>
<reference evidence="2 3" key="1">
    <citation type="submission" date="2018-11" db="EMBL/GenBank/DDBJ databases">
        <title>Genomes From Bacteria Associated with the Canine Oral Cavity: a Test Case for Automated Genome-Based Taxonomic Assignment.</title>
        <authorList>
            <person name="Coil D.A."/>
            <person name="Jospin G."/>
            <person name="Darling A.E."/>
            <person name="Wallis C."/>
            <person name="Davis I.J."/>
            <person name="Harris S."/>
            <person name="Eisen J.A."/>
            <person name="Holcombe L.J."/>
            <person name="O'Flynn C."/>
        </authorList>
    </citation>
    <scope>NUCLEOTIDE SEQUENCE [LARGE SCALE GENOMIC DNA]</scope>
    <source>
        <strain evidence="2 3">OH2617_COT-023</strain>
    </source>
</reference>
<name>A0A3P1XK82_TANFO</name>
<organism evidence="2 3">
    <name type="scientific">Tannerella forsythia</name>
    <name type="common">Bacteroides forsythus</name>
    <dbReference type="NCBI Taxonomy" id="28112"/>
    <lineage>
        <taxon>Bacteria</taxon>
        <taxon>Pseudomonadati</taxon>
        <taxon>Bacteroidota</taxon>
        <taxon>Bacteroidia</taxon>
        <taxon>Bacteroidales</taxon>
        <taxon>Tannerellaceae</taxon>
        <taxon>Tannerella</taxon>
    </lineage>
</organism>
<comment type="caution">
    <text evidence="2">The sequence shown here is derived from an EMBL/GenBank/DDBJ whole genome shotgun (WGS) entry which is preliminary data.</text>
</comment>
<proteinExistence type="predicted"/>
<dbReference type="Proteomes" id="UP000278609">
    <property type="component" value="Unassembled WGS sequence"/>
</dbReference>
<dbReference type="AlphaFoldDB" id="A0A3P1XK82"/>
<evidence type="ECO:0000256" key="1">
    <source>
        <dbReference type="SAM" id="SignalP"/>
    </source>
</evidence>
<dbReference type="EMBL" id="RQYS01000052">
    <property type="protein sequence ID" value="RRD59169.1"/>
    <property type="molecule type" value="Genomic_DNA"/>
</dbReference>
<accession>A0A3P1XK82</accession>
<sequence length="187" mass="21433">MMKTKKKIMVVIATLGISAGAIYGQTSQKDDPTIEVKGIKNTYIQKEVPGLYCIWNKNNKLDEIDPSYLFFQHIPPIALNDRSLIDEIVQKHLGIYFKQYKRKFNPSTNLGFYLYADIDGNIKEMYMSYPKEIGMIPATVIEALEEDILKSDIKLIFDKNHRVFKGSAWVGLSVGFDPNEIRDCKTE</sequence>
<protein>
    <submittedName>
        <fullName evidence="2">Uncharacterized protein</fullName>
    </submittedName>
</protein>
<dbReference type="RefSeq" id="WP_124752313.1">
    <property type="nucleotide sequence ID" value="NZ_RQYS01000052.1"/>
</dbReference>
<evidence type="ECO:0000313" key="3">
    <source>
        <dbReference type="Proteomes" id="UP000278609"/>
    </source>
</evidence>